<feature type="compositionally biased region" description="Polar residues" evidence="1">
    <location>
        <begin position="116"/>
        <end position="133"/>
    </location>
</feature>
<dbReference type="AlphaFoldDB" id="A0A401GG52"/>
<dbReference type="EMBL" id="BFAD01000003">
    <property type="protein sequence ID" value="GBE81160.1"/>
    <property type="molecule type" value="Genomic_DNA"/>
</dbReference>
<comment type="caution">
    <text evidence="2">The sequence shown here is derived from an EMBL/GenBank/DDBJ whole genome shotgun (WGS) entry which is preliminary data.</text>
</comment>
<reference evidence="2 3" key="1">
    <citation type="journal article" date="2018" name="Sci. Rep.">
        <title>Genome sequence of the cauliflower mushroom Sparassis crispa (Hanabiratake) and its association with beneficial usage.</title>
        <authorList>
            <person name="Kiyama R."/>
            <person name="Furutani Y."/>
            <person name="Kawaguchi K."/>
            <person name="Nakanishi T."/>
        </authorList>
    </citation>
    <scope>NUCLEOTIDE SEQUENCE [LARGE SCALE GENOMIC DNA]</scope>
</reference>
<accession>A0A401GG52</accession>
<feature type="compositionally biased region" description="Basic and acidic residues" evidence="1">
    <location>
        <begin position="36"/>
        <end position="47"/>
    </location>
</feature>
<feature type="region of interest" description="Disordered" evidence="1">
    <location>
        <begin position="87"/>
        <end position="171"/>
    </location>
</feature>
<name>A0A401GG52_9APHY</name>
<dbReference type="InParanoid" id="A0A401GG52"/>
<proteinExistence type="predicted"/>
<evidence type="ECO:0000313" key="3">
    <source>
        <dbReference type="Proteomes" id="UP000287166"/>
    </source>
</evidence>
<sequence length="229" mass="25858">MKEYRAAYCPYPPPLLPSTGHTAYGEPSHGSTHLPGEAHRRAESEHGHSHHSHRSYSRPVGYQHGSRVPAGSYSVPAYNYPLNYDQGNNHHSQYNTATPTYYSRGNPHSSGRHHYASSTVPQVINLSDPSRQHGSGHHYVDTHPAVGTDHLIFPPHHHHSGNHTSGQHYHNRSPYVVNLNEPLRARHPGPTVGERVRRFFGFPPEHYANYVDVRTGHLVDWRGRPIFQV</sequence>
<evidence type="ECO:0000313" key="2">
    <source>
        <dbReference type="EMBL" id="GBE81160.1"/>
    </source>
</evidence>
<dbReference type="GeneID" id="38778077"/>
<feature type="compositionally biased region" description="Polar residues" evidence="1">
    <location>
        <begin position="87"/>
        <end position="109"/>
    </location>
</feature>
<dbReference type="RefSeq" id="XP_027612073.1">
    <property type="nucleotide sequence ID" value="XM_027756272.1"/>
</dbReference>
<organism evidence="2 3">
    <name type="scientific">Sparassis crispa</name>
    <dbReference type="NCBI Taxonomy" id="139825"/>
    <lineage>
        <taxon>Eukaryota</taxon>
        <taxon>Fungi</taxon>
        <taxon>Dikarya</taxon>
        <taxon>Basidiomycota</taxon>
        <taxon>Agaricomycotina</taxon>
        <taxon>Agaricomycetes</taxon>
        <taxon>Polyporales</taxon>
        <taxon>Sparassidaceae</taxon>
        <taxon>Sparassis</taxon>
    </lineage>
</organism>
<gene>
    <name evidence="2" type="ORF">SCP_0308860</name>
</gene>
<dbReference type="Proteomes" id="UP000287166">
    <property type="component" value="Unassembled WGS sequence"/>
</dbReference>
<protein>
    <submittedName>
        <fullName evidence="2">Uncharacterized protein</fullName>
    </submittedName>
</protein>
<dbReference type="OrthoDB" id="3269202at2759"/>
<keyword evidence="3" id="KW-1185">Reference proteome</keyword>
<evidence type="ECO:0000256" key="1">
    <source>
        <dbReference type="SAM" id="MobiDB-lite"/>
    </source>
</evidence>
<feature type="region of interest" description="Disordered" evidence="1">
    <location>
        <begin position="19"/>
        <end position="68"/>
    </location>
</feature>